<keyword evidence="4" id="KW-1185">Reference proteome</keyword>
<evidence type="ECO:0000313" key="3">
    <source>
        <dbReference type="EMBL" id="REG84023.1"/>
    </source>
</evidence>
<gene>
    <name evidence="3" type="ORF">C8N25_11678</name>
</gene>
<keyword evidence="2" id="KW-0812">Transmembrane</keyword>
<feature type="transmembrane region" description="Helical" evidence="2">
    <location>
        <begin position="134"/>
        <end position="154"/>
    </location>
</feature>
<evidence type="ECO:0008006" key="5">
    <source>
        <dbReference type="Google" id="ProtNLM"/>
    </source>
</evidence>
<evidence type="ECO:0000313" key="4">
    <source>
        <dbReference type="Proteomes" id="UP000256405"/>
    </source>
</evidence>
<feature type="coiled-coil region" evidence="1">
    <location>
        <begin position="160"/>
        <end position="187"/>
    </location>
</feature>
<feature type="coiled-coil region" evidence="1">
    <location>
        <begin position="88"/>
        <end position="115"/>
    </location>
</feature>
<reference evidence="3 4" key="1">
    <citation type="submission" date="2018-08" db="EMBL/GenBank/DDBJ databases">
        <title>Genomic Encyclopedia of Archaeal and Bacterial Type Strains, Phase II (KMG-II): from individual species to whole genera.</title>
        <authorList>
            <person name="Goeker M."/>
        </authorList>
    </citation>
    <scope>NUCLEOTIDE SEQUENCE [LARGE SCALE GENOMIC DNA]</scope>
    <source>
        <strain evidence="3 4">DSM 15986</strain>
    </source>
</reference>
<keyword evidence="2" id="KW-1133">Transmembrane helix</keyword>
<accession>A0A3E0DMG1</accession>
<proteinExistence type="predicted"/>
<keyword evidence="2" id="KW-0472">Membrane</keyword>
<evidence type="ECO:0000256" key="2">
    <source>
        <dbReference type="SAM" id="Phobius"/>
    </source>
</evidence>
<dbReference type="Proteomes" id="UP000256405">
    <property type="component" value="Unassembled WGS sequence"/>
</dbReference>
<dbReference type="OrthoDB" id="981213at2"/>
<evidence type="ECO:0000256" key="1">
    <source>
        <dbReference type="SAM" id="Coils"/>
    </source>
</evidence>
<name>A0A3E0DMG1_9BACT</name>
<comment type="caution">
    <text evidence="3">The sequence shown here is derived from an EMBL/GenBank/DDBJ whole genome shotgun (WGS) entry which is preliminary data.</text>
</comment>
<dbReference type="EMBL" id="QUNF01000016">
    <property type="protein sequence ID" value="REG84023.1"/>
    <property type="molecule type" value="Genomic_DNA"/>
</dbReference>
<dbReference type="RefSeq" id="WP_086541677.1">
    <property type="nucleotide sequence ID" value="NZ_MSSW01000031.1"/>
</dbReference>
<keyword evidence="1" id="KW-0175">Coiled coil</keyword>
<sequence>MKSALPLILILISLLTIPSFTFGQEISEDQGSLKSGTIDSQFEYIYSVSNNFQEYKVVKQTNLDQLKSNILDSMRTMRSEVGDLKILIVNEKDSIKNLKSNLVTAETEKQEAIAQKDNFSFLGIGIDKAVYSSMMWILVAVLAGALAIFSFQYFSSFKKIRKARKDLAEVQEEFDNHRKNMLDRERKLKRELVDAQLGRK</sequence>
<organism evidence="3 4">
    <name type="scientific">Algoriphagus antarcticus</name>
    <dbReference type="NCBI Taxonomy" id="238540"/>
    <lineage>
        <taxon>Bacteria</taxon>
        <taxon>Pseudomonadati</taxon>
        <taxon>Bacteroidota</taxon>
        <taxon>Cytophagia</taxon>
        <taxon>Cytophagales</taxon>
        <taxon>Cyclobacteriaceae</taxon>
        <taxon>Algoriphagus</taxon>
    </lineage>
</organism>
<dbReference type="AlphaFoldDB" id="A0A3E0DMG1"/>
<protein>
    <recommendedName>
        <fullName evidence="5">tRNA (Guanine-N1)-methyltransferase</fullName>
    </recommendedName>
</protein>
<dbReference type="SUPFAM" id="SSF58100">
    <property type="entry name" value="Bacterial hemolysins"/>
    <property type="match status" value="1"/>
</dbReference>